<dbReference type="InterPro" id="IPR011545">
    <property type="entry name" value="DEAD/DEAH_box_helicase_dom"/>
</dbReference>
<dbReference type="RefSeq" id="WP_059378535.1">
    <property type="nucleotide sequence ID" value="NZ_DF968066.1"/>
</dbReference>
<dbReference type="EMBL" id="DF968066">
    <property type="protein sequence ID" value="GAP03149.1"/>
    <property type="molecule type" value="Genomic_DNA"/>
</dbReference>
<dbReference type="Pfam" id="PF17757">
    <property type="entry name" value="UvrB_inter"/>
    <property type="match status" value="1"/>
</dbReference>
<comment type="function">
    <text evidence="9">Couples transcription and DNA repair by recognizing RNA polymerase (RNAP) stalled at DNA lesions. Mediates ATP-dependent release of RNAP and its truncated transcript from the DNA, and recruitment of nucleotide excision repair machinery to the damaged site.</text>
</comment>
<keyword evidence="1 9" id="KW-0963">Cytoplasm</keyword>
<sequence length="1179" mass="132059">MTLTKFLGNSETIKNISDHQQPGERQLLLGVNGAAKAAAIAALYQKKPQVMMVLTDTQAHVDDLATDLLDLMAEEDIYRFSAEEALATELAISSNSFVTDRVVAMTALAEKKPGIYLTNLAAFTRLEPQMADFMAAQLVLKVGGSYDFAALKTAFVTLGYQLVPRVENPGEFAQRGSIFDVFPPMGTEPYRLDFFDDELDVIKTFDPVSQKGSGTVEDLTVLPATDFVIDEDRFQAGKERLEAEFVSYRKELPGVEKKHATEGFDATQQALDEGRRDQAILPYAQCFYPEKTTIIDYLDPAGLLVIDDYARLQEADLSQKTLDAEWLDQQVKTYQLLPALGLKDDLEDILSRRHQAELLIANFQRGLNRLTLAHLEEVTSRPATQYYGQLQALVPDLQIAKDQGKTVVLLIPDKTRAENFLASLADHDLQLPINKEIQANQVQIVIGNLGAGFEWPKAHLSVLTERELFDKARKPVARRSRKMANAERLKSYNELQVGDYVVHLNHGIGQYQGLESLEADGGKQDYLVIAYQKNAKIFLPVTQLNLIQKYIGGSDAGKAPKINKLGGTEWQKTKKQVQNKIEDIADELLELYAEREAKQGYAFPPDDTKQLEFDTAFPYPETPDQVRSIEEIKADMQKVRPMDRLLVGDVGFGKTEVALRAIFKAAHAGKQVAFLAPTTILVQQHFETMQERFADFPEIRIGHLSRFQTAAENKKTIQALKDHELDIVVGTHRLLSADVSFADLGLLVIDEEQRFGVKHKEKLKHLRANVDVLTLTATPIPRTLNMAMVGARDLSVIETPPLNRYPIQTYVVELDWTLVRDVISKELARNGQVFYLHNRVADLAGIADHIQDLLPDARVAVIHGQMSEVQLEGILYAFLNQEFDVLVTTTIIETGVDIPNANTLIVDNADHMGLSQLYQLRGRVGRSARLAYAYFTYPFTRTPSEEGQKRLEAIRDFTELGSGFKIAMRDLSIRGAGDLLGKQQHGFIDSVGYDLYTQMLKEAVAKKQGDEAPVEENRTDAELILGVLAFLPDDYVADSSEKIDLYRQIRQAKSDEEFEDVESDLIDRFGDFPDEVARLLLVSRIKNLADMAGVLQIRRQKNQVTVRFSAEMSTELAGETIFAALQDVPYKAVVDGKTAELAVTLTVNLKEESAYWLNNLRNFLLVVLDLTKKDKENAD</sequence>
<keyword evidence="2 9" id="KW-0547">Nucleotide-binding</keyword>
<evidence type="ECO:0000259" key="11">
    <source>
        <dbReference type="PROSITE" id="PS51194"/>
    </source>
</evidence>
<evidence type="ECO:0000256" key="8">
    <source>
        <dbReference type="ARBA" id="ARBA00023204"/>
    </source>
</evidence>
<dbReference type="InterPro" id="IPR036101">
    <property type="entry name" value="CarD-like/TRCF_RID_sf"/>
</dbReference>
<evidence type="ECO:0000256" key="1">
    <source>
        <dbReference type="ARBA" id="ARBA00022490"/>
    </source>
</evidence>
<dbReference type="Pfam" id="PF02559">
    <property type="entry name" value="CarD_TRCF_RID"/>
    <property type="match status" value="1"/>
</dbReference>
<dbReference type="InterPro" id="IPR003711">
    <property type="entry name" value="CarD-like/TRCF_RID"/>
</dbReference>
<dbReference type="InterPro" id="IPR014001">
    <property type="entry name" value="Helicase_ATP-bd"/>
</dbReference>
<proteinExistence type="inferred from homology"/>
<dbReference type="Gene3D" id="3.30.2060.10">
    <property type="entry name" value="Penicillin-binding protein 1b domain"/>
    <property type="match status" value="1"/>
</dbReference>
<feature type="domain" description="Helicase C-terminal" evidence="11">
    <location>
        <begin position="818"/>
        <end position="972"/>
    </location>
</feature>
<dbReference type="GO" id="GO:0016787">
    <property type="term" value="F:hydrolase activity"/>
    <property type="evidence" value="ECO:0007669"/>
    <property type="project" value="UniProtKB-KW"/>
</dbReference>
<keyword evidence="7 9" id="KW-0238">DNA-binding</keyword>
<dbReference type="InterPro" id="IPR037235">
    <property type="entry name" value="TRCF-like_C_D7"/>
</dbReference>
<dbReference type="PANTHER" id="PTHR47964">
    <property type="entry name" value="ATP-DEPENDENT DNA HELICASE HOMOLOG RECG, CHLOROPLASTIC"/>
    <property type="match status" value="1"/>
</dbReference>
<evidence type="ECO:0000259" key="10">
    <source>
        <dbReference type="PROSITE" id="PS51192"/>
    </source>
</evidence>
<dbReference type="OrthoDB" id="9804325at2"/>
<dbReference type="InterPro" id="IPR047112">
    <property type="entry name" value="RecG/Mfd"/>
</dbReference>
<keyword evidence="13" id="KW-1185">Reference proteome</keyword>
<feature type="domain" description="Helicase ATP-binding" evidence="10">
    <location>
        <begin position="635"/>
        <end position="797"/>
    </location>
</feature>
<evidence type="ECO:0000256" key="9">
    <source>
        <dbReference type="HAMAP-Rule" id="MF_00969"/>
    </source>
</evidence>
<reference evidence="12 13" key="1">
    <citation type="journal article" date="2015" name="BMC Genomics">
        <title>Comparative genomics of Fructobacillus spp. and Leuconostoc spp. reveals niche-specific evolution of Fructobacillus spp.</title>
        <authorList>
            <person name="Endo A."/>
            <person name="Tanizawa Y."/>
            <person name="Tanaka N."/>
            <person name="Maeno S."/>
            <person name="Kumar H."/>
            <person name="Shiwa Y."/>
            <person name="Okada S."/>
            <person name="Yoshikawa H."/>
            <person name="Dicks L."/>
            <person name="Nakagawa J."/>
            <person name="Arita M."/>
        </authorList>
    </citation>
    <scope>NUCLEOTIDE SEQUENCE [LARGE SCALE GENOMIC DNA]</scope>
    <source>
        <strain evidence="12 13">DSM 15468</strain>
    </source>
</reference>
<keyword evidence="4 9" id="KW-0378">Hydrolase</keyword>
<dbReference type="SUPFAM" id="SSF52540">
    <property type="entry name" value="P-loop containing nucleoside triphosphate hydrolases"/>
    <property type="match status" value="4"/>
</dbReference>
<evidence type="ECO:0000313" key="12">
    <source>
        <dbReference type="EMBL" id="GAP03149.1"/>
    </source>
</evidence>
<dbReference type="Proteomes" id="UP000061227">
    <property type="component" value="Unassembled WGS sequence"/>
</dbReference>
<dbReference type="CDD" id="cd17991">
    <property type="entry name" value="DEXHc_TRCF"/>
    <property type="match status" value="1"/>
</dbReference>
<dbReference type="NCBIfam" id="TIGR00580">
    <property type="entry name" value="mfd"/>
    <property type="match status" value="1"/>
</dbReference>
<dbReference type="GO" id="GO:0005524">
    <property type="term" value="F:ATP binding"/>
    <property type="evidence" value="ECO:0007669"/>
    <property type="project" value="UniProtKB-UniRule"/>
</dbReference>
<dbReference type="SMART" id="SM00487">
    <property type="entry name" value="DEXDc"/>
    <property type="match status" value="1"/>
</dbReference>
<keyword evidence="3 9" id="KW-0227">DNA damage</keyword>
<dbReference type="EC" id="3.6.4.-" evidence="9"/>
<evidence type="ECO:0000313" key="13">
    <source>
        <dbReference type="Proteomes" id="UP000061227"/>
    </source>
</evidence>
<dbReference type="GO" id="GO:0003684">
    <property type="term" value="F:damaged DNA binding"/>
    <property type="evidence" value="ECO:0007669"/>
    <property type="project" value="InterPro"/>
</dbReference>
<dbReference type="InterPro" id="IPR027417">
    <property type="entry name" value="P-loop_NTPase"/>
</dbReference>
<comment type="similarity">
    <text evidence="9">In the N-terminal section; belongs to the UvrB family.</text>
</comment>
<organism evidence="12 13">
    <name type="scientific">Fructobacillus pseudoficulneus</name>
    <dbReference type="NCBI Taxonomy" id="220714"/>
    <lineage>
        <taxon>Bacteria</taxon>
        <taxon>Bacillati</taxon>
        <taxon>Bacillota</taxon>
        <taxon>Bacilli</taxon>
        <taxon>Lactobacillales</taxon>
        <taxon>Lactobacillaceae</taxon>
        <taxon>Fructobacillus</taxon>
    </lineage>
</organism>
<keyword evidence="6 9" id="KW-0067">ATP-binding</keyword>
<dbReference type="SMART" id="SM01058">
    <property type="entry name" value="CarD_TRCF"/>
    <property type="match status" value="1"/>
</dbReference>
<evidence type="ECO:0000256" key="2">
    <source>
        <dbReference type="ARBA" id="ARBA00022741"/>
    </source>
</evidence>
<evidence type="ECO:0000256" key="3">
    <source>
        <dbReference type="ARBA" id="ARBA00022763"/>
    </source>
</evidence>
<evidence type="ECO:0000256" key="6">
    <source>
        <dbReference type="ARBA" id="ARBA00022840"/>
    </source>
</evidence>
<dbReference type="GO" id="GO:0000716">
    <property type="term" value="P:transcription-coupled nucleotide-excision repair, DNA damage recognition"/>
    <property type="evidence" value="ECO:0007669"/>
    <property type="project" value="UniProtKB-UniRule"/>
</dbReference>
<dbReference type="GO" id="GO:0006355">
    <property type="term" value="P:regulation of DNA-templated transcription"/>
    <property type="evidence" value="ECO:0007669"/>
    <property type="project" value="UniProtKB-UniRule"/>
</dbReference>
<dbReference type="SUPFAM" id="SSF141259">
    <property type="entry name" value="CarD-like"/>
    <property type="match status" value="1"/>
</dbReference>
<dbReference type="InterPro" id="IPR005118">
    <property type="entry name" value="TRCF_C"/>
</dbReference>
<dbReference type="AlphaFoldDB" id="A0A3F3H9H3"/>
<dbReference type="STRING" id="220714.SAMN05660469_0804"/>
<dbReference type="Gene3D" id="3.40.50.11180">
    <property type="match status" value="1"/>
</dbReference>
<name>A0A3F3H9H3_9LACO</name>
<dbReference type="InterPro" id="IPR041471">
    <property type="entry name" value="UvrB_inter"/>
</dbReference>
<dbReference type="GO" id="GO:0005737">
    <property type="term" value="C:cytoplasm"/>
    <property type="evidence" value="ECO:0007669"/>
    <property type="project" value="UniProtKB-SubCell"/>
</dbReference>
<dbReference type="PROSITE" id="PS51194">
    <property type="entry name" value="HELICASE_CTER"/>
    <property type="match status" value="1"/>
</dbReference>
<dbReference type="Gene3D" id="3.90.1150.50">
    <property type="entry name" value="Transcription-repair-coupling factor, D7 domain"/>
    <property type="match status" value="1"/>
</dbReference>
<dbReference type="SUPFAM" id="SSF143517">
    <property type="entry name" value="TRCF domain-like"/>
    <property type="match status" value="1"/>
</dbReference>
<dbReference type="SMART" id="SM00490">
    <property type="entry name" value="HELICc"/>
    <property type="match status" value="1"/>
</dbReference>
<dbReference type="Gene3D" id="2.40.10.170">
    <property type="match status" value="1"/>
</dbReference>
<keyword evidence="5" id="KW-0347">Helicase</keyword>
<accession>A0A3F3H9H3</accession>
<dbReference type="Pfam" id="PF00271">
    <property type="entry name" value="Helicase_C"/>
    <property type="match status" value="1"/>
</dbReference>
<dbReference type="InterPro" id="IPR004576">
    <property type="entry name" value="Mfd"/>
</dbReference>
<dbReference type="Pfam" id="PF00270">
    <property type="entry name" value="DEAD"/>
    <property type="match status" value="1"/>
</dbReference>
<dbReference type="PROSITE" id="PS51192">
    <property type="entry name" value="HELICASE_ATP_BIND_1"/>
    <property type="match status" value="1"/>
</dbReference>
<evidence type="ECO:0000256" key="5">
    <source>
        <dbReference type="ARBA" id="ARBA00022806"/>
    </source>
</evidence>
<keyword evidence="8 9" id="KW-0234">DNA repair</keyword>
<dbReference type="GO" id="GO:0003678">
    <property type="term" value="F:DNA helicase activity"/>
    <property type="evidence" value="ECO:0007669"/>
    <property type="project" value="TreeGrafter"/>
</dbReference>
<evidence type="ECO:0000256" key="4">
    <source>
        <dbReference type="ARBA" id="ARBA00022801"/>
    </source>
</evidence>
<gene>
    <name evidence="9 12" type="primary">mfd</name>
    <name evidence="12" type="ORF">FPFC_041420</name>
</gene>
<comment type="subcellular location">
    <subcellularLocation>
        <location evidence="9">Cytoplasm</location>
    </subcellularLocation>
</comment>
<dbReference type="PANTHER" id="PTHR47964:SF1">
    <property type="entry name" value="ATP-DEPENDENT DNA HELICASE HOMOLOG RECG, CHLOROPLASTIC"/>
    <property type="match status" value="1"/>
</dbReference>
<dbReference type="HAMAP" id="MF_00969">
    <property type="entry name" value="TRCF"/>
    <property type="match status" value="1"/>
</dbReference>
<dbReference type="Pfam" id="PF03461">
    <property type="entry name" value="TRCF"/>
    <property type="match status" value="1"/>
</dbReference>
<dbReference type="InterPro" id="IPR001650">
    <property type="entry name" value="Helicase_C-like"/>
</dbReference>
<comment type="similarity">
    <text evidence="9">In the C-terminal section; belongs to the helicase family. RecG subfamily.</text>
</comment>
<protein>
    <recommendedName>
        <fullName evidence="9">Transcription-repair-coupling factor</fullName>
        <shortName evidence="9">TRCF</shortName>
        <ecNumber evidence="9">3.6.4.-</ecNumber>
    </recommendedName>
</protein>
<dbReference type="SMART" id="SM00982">
    <property type="entry name" value="TRCF"/>
    <property type="match status" value="1"/>
</dbReference>
<dbReference type="Gene3D" id="3.40.50.300">
    <property type="entry name" value="P-loop containing nucleotide triphosphate hydrolases"/>
    <property type="match status" value="2"/>
</dbReference>
<evidence type="ECO:0000256" key="7">
    <source>
        <dbReference type="ARBA" id="ARBA00023125"/>
    </source>
</evidence>